<dbReference type="Gene3D" id="1.10.533.10">
    <property type="entry name" value="Death Domain, Fas"/>
    <property type="match status" value="1"/>
</dbReference>
<organism evidence="2 3">
    <name type="scientific">Dreissena polymorpha</name>
    <name type="common">Zebra mussel</name>
    <name type="synonym">Mytilus polymorpha</name>
    <dbReference type="NCBI Taxonomy" id="45954"/>
    <lineage>
        <taxon>Eukaryota</taxon>
        <taxon>Metazoa</taxon>
        <taxon>Spiralia</taxon>
        <taxon>Lophotrochozoa</taxon>
        <taxon>Mollusca</taxon>
        <taxon>Bivalvia</taxon>
        <taxon>Autobranchia</taxon>
        <taxon>Heteroconchia</taxon>
        <taxon>Euheterodonta</taxon>
        <taxon>Imparidentia</taxon>
        <taxon>Neoheterodontei</taxon>
        <taxon>Myida</taxon>
        <taxon>Dreissenoidea</taxon>
        <taxon>Dreissenidae</taxon>
        <taxon>Dreissena</taxon>
    </lineage>
</organism>
<evidence type="ECO:0000313" key="3">
    <source>
        <dbReference type="Proteomes" id="UP000828390"/>
    </source>
</evidence>
<proteinExistence type="predicted"/>
<gene>
    <name evidence="2" type="ORF">DPMN_056316</name>
</gene>
<evidence type="ECO:0000313" key="2">
    <source>
        <dbReference type="EMBL" id="KAH3730333.1"/>
    </source>
</evidence>
<feature type="region of interest" description="Disordered" evidence="1">
    <location>
        <begin position="82"/>
        <end position="102"/>
    </location>
</feature>
<reference evidence="2" key="1">
    <citation type="journal article" date="2019" name="bioRxiv">
        <title>The Genome of the Zebra Mussel, Dreissena polymorpha: A Resource for Invasive Species Research.</title>
        <authorList>
            <person name="McCartney M.A."/>
            <person name="Auch B."/>
            <person name="Kono T."/>
            <person name="Mallez S."/>
            <person name="Zhang Y."/>
            <person name="Obille A."/>
            <person name="Becker A."/>
            <person name="Abrahante J.E."/>
            <person name="Garbe J."/>
            <person name="Badalamenti J.P."/>
            <person name="Herman A."/>
            <person name="Mangelson H."/>
            <person name="Liachko I."/>
            <person name="Sullivan S."/>
            <person name="Sone E.D."/>
            <person name="Koren S."/>
            <person name="Silverstein K.A.T."/>
            <person name="Beckman K.B."/>
            <person name="Gohl D.M."/>
        </authorList>
    </citation>
    <scope>NUCLEOTIDE SEQUENCE</scope>
    <source>
        <strain evidence="2">Duluth1</strain>
        <tissue evidence="2">Whole animal</tissue>
    </source>
</reference>
<dbReference type="Proteomes" id="UP000828390">
    <property type="component" value="Unassembled WGS sequence"/>
</dbReference>
<dbReference type="InterPro" id="IPR011029">
    <property type="entry name" value="DEATH-like_dom_sf"/>
</dbReference>
<sequence>MNDFTGLVTLSGQEDCRDIVEFKNQLKSPTITLIDRWIGHGVTIGKFWEYLLILQRHDVIQECSPMIMSDCQNYADQIKNPASARKSPKYNDLSDSSDSSETWLSKYCEHFT</sequence>
<accession>A0A9D4HUX9</accession>
<dbReference type="EMBL" id="JAIWYP010000012">
    <property type="protein sequence ID" value="KAH3730333.1"/>
    <property type="molecule type" value="Genomic_DNA"/>
</dbReference>
<reference evidence="2" key="2">
    <citation type="submission" date="2020-11" db="EMBL/GenBank/DDBJ databases">
        <authorList>
            <person name="McCartney M.A."/>
            <person name="Auch B."/>
            <person name="Kono T."/>
            <person name="Mallez S."/>
            <person name="Becker A."/>
            <person name="Gohl D.M."/>
            <person name="Silverstein K.A.T."/>
            <person name="Koren S."/>
            <person name="Bechman K.B."/>
            <person name="Herman A."/>
            <person name="Abrahante J.E."/>
            <person name="Garbe J."/>
        </authorList>
    </citation>
    <scope>NUCLEOTIDE SEQUENCE</scope>
    <source>
        <strain evidence="2">Duluth1</strain>
        <tissue evidence="2">Whole animal</tissue>
    </source>
</reference>
<keyword evidence="3" id="KW-1185">Reference proteome</keyword>
<protein>
    <submittedName>
        <fullName evidence="2">Uncharacterized protein</fullName>
    </submittedName>
</protein>
<comment type="caution">
    <text evidence="2">The sequence shown here is derived from an EMBL/GenBank/DDBJ whole genome shotgun (WGS) entry which is preliminary data.</text>
</comment>
<name>A0A9D4HUX9_DREPO</name>
<evidence type="ECO:0000256" key="1">
    <source>
        <dbReference type="SAM" id="MobiDB-lite"/>
    </source>
</evidence>
<dbReference type="SUPFAM" id="SSF47986">
    <property type="entry name" value="DEATH domain"/>
    <property type="match status" value="1"/>
</dbReference>
<dbReference type="AlphaFoldDB" id="A0A9D4HUX9"/>